<evidence type="ECO:0000313" key="2">
    <source>
        <dbReference type="Proteomes" id="UP000252585"/>
    </source>
</evidence>
<reference evidence="1 2" key="1">
    <citation type="submission" date="2018-07" db="EMBL/GenBank/DDBJ databases">
        <title>Genomic Encyclopedia of Type Strains, Phase IV (KMG-IV): sequencing the most valuable type-strain genomes for metagenomic binning, comparative biology and taxonomic classification.</title>
        <authorList>
            <person name="Goeker M."/>
        </authorList>
    </citation>
    <scope>NUCLEOTIDE SEQUENCE [LARGE SCALE GENOMIC DNA]</scope>
    <source>
        <strain evidence="1 2">DSM 27696</strain>
    </source>
</reference>
<evidence type="ECO:0000313" key="1">
    <source>
        <dbReference type="EMBL" id="RCW70620.1"/>
    </source>
</evidence>
<dbReference type="Gene3D" id="3.40.630.40">
    <property type="entry name" value="Zn-dependent exopeptidases"/>
    <property type="match status" value="1"/>
</dbReference>
<sequence length="116" mass="13250">MTNLITLKDGNWADEDIYNRSTPSKRTPYNKSLGRTIKANEFNRPLVDFLVIEIERCGFVTIKVADDDYNKPLSVRTDRANKAEADAYVSIHFILSMVRLRVLILQVLACMSIQSI</sequence>
<protein>
    <submittedName>
        <fullName evidence="1">Uncharacterized protein</fullName>
    </submittedName>
</protein>
<proteinExistence type="predicted"/>
<keyword evidence="2" id="KW-1185">Reference proteome</keyword>
<name>A0A368XRF2_9BACI</name>
<gene>
    <name evidence="1" type="ORF">DFR57_10617</name>
</gene>
<comment type="caution">
    <text evidence="1">The sequence shown here is derived from an EMBL/GenBank/DDBJ whole genome shotgun (WGS) entry which is preliminary data.</text>
</comment>
<accession>A0A368XRF2</accession>
<dbReference type="AlphaFoldDB" id="A0A368XRF2"/>
<organism evidence="1 2">
    <name type="scientific">Saliterribacillus persicus</name>
    <dbReference type="NCBI Taxonomy" id="930114"/>
    <lineage>
        <taxon>Bacteria</taxon>
        <taxon>Bacillati</taxon>
        <taxon>Bacillota</taxon>
        <taxon>Bacilli</taxon>
        <taxon>Bacillales</taxon>
        <taxon>Bacillaceae</taxon>
        <taxon>Saliterribacillus</taxon>
    </lineage>
</organism>
<dbReference type="Proteomes" id="UP000252585">
    <property type="component" value="Unassembled WGS sequence"/>
</dbReference>
<dbReference type="EMBL" id="QPJJ01000006">
    <property type="protein sequence ID" value="RCW70620.1"/>
    <property type="molecule type" value="Genomic_DNA"/>
</dbReference>
<dbReference type="RefSeq" id="WP_114352620.1">
    <property type="nucleotide sequence ID" value="NZ_QPJJ01000006.1"/>
</dbReference>
<dbReference type="OrthoDB" id="9763643at2"/>
<dbReference type="SUPFAM" id="SSF53187">
    <property type="entry name" value="Zn-dependent exopeptidases"/>
    <property type="match status" value="1"/>
</dbReference>